<protein>
    <recommendedName>
        <fullName evidence="3">DUF192 domain-containing protein</fullName>
    </recommendedName>
</protein>
<organism evidence="1 2">
    <name type="scientific">Methanocaldococcus vulcanius (strain ATCC 700851 / DSM 12094 / M7)</name>
    <name type="common">Methanococcus vulcanius</name>
    <dbReference type="NCBI Taxonomy" id="579137"/>
    <lineage>
        <taxon>Archaea</taxon>
        <taxon>Methanobacteriati</taxon>
        <taxon>Methanobacteriota</taxon>
        <taxon>Methanomada group</taxon>
        <taxon>Methanococci</taxon>
        <taxon>Methanococcales</taxon>
        <taxon>Methanocaldococcaceae</taxon>
        <taxon>Methanocaldococcus</taxon>
    </lineage>
</organism>
<dbReference type="eggNOG" id="arCOG03113">
    <property type="taxonomic scope" value="Archaea"/>
</dbReference>
<dbReference type="HOGENOM" id="CLU_097039_4_2_2"/>
<accession>C9RHE7</accession>
<dbReference type="EMBL" id="CP001787">
    <property type="protein sequence ID" value="ACX72999.1"/>
    <property type="molecule type" value="Genomic_DNA"/>
</dbReference>
<gene>
    <name evidence="1" type="ordered locus">Metvu_1141</name>
</gene>
<dbReference type="OrthoDB" id="64208at2157"/>
<name>C9RHE7_METVM</name>
<dbReference type="KEGG" id="mvu:Metvu_1141"/>
<sequence length="122" mass="14418">MQNNSKSVKIRKKIRKVKIGELEFDVILADNFIKRAIGLMMRDIGDGAMLFLYKKRKVSIHTFFMRYPIDVIFIDENRVVETTTLPPWRTYSCKRYSTAMLEFKSRDVDLEALIGEEVKFIF</sequence>
<dbReference type="InterPro" id="IPR003795">
    <property type="entry name" value="DUF192"/>
</dbReference>
<dbReference type="Pfam" id="PF02643">
    <property type="entry name" value="DUF192"/>
    <property type="match status" value="1"/>
</dbReference>
<dbReference type="PANTHER" id="PTHR37953:SF1">
    <property type="entry name" value="UPF0127 PROTEIN MJ1496"/>
    <property type="match status" value="1"/>
</dbReference>
<dbReference type="AlphaFoldDB" id="C9RHE7"/>
<dbReference type="InterPro" id="IPR038695">
    <property type="entry name" value="Saro_0823-like_sf"/>
</dbReference>
<evidence type="ECO:0008006" key="3">
    <source>
        <dbReference type="Google" id="ProtNLM"/>
    </source>
</evidence>
<dbReference type="STRING" id="579137.Metvu_1141"/>
<proteinExistence type="predicted"/>
<dbReference type="GeneID" id="8513480"/>
<dbReference type="PANTHER" id="PTHR37953">
    <property type="entry name" value="UPF0127 PROTEIN MJ1496"/>
    <property type="match status" value="1"/>
</dbReference>
<dbReference type="RefSeq" id="WP_015733219.1">
    <property type="nucleotide sequence ID" value="NC_013407.1"/>
</dbReference>
<evidence type="ECO:0000313" key="1">
    <source>
        <dbReference type="EMBL" id="ACX72999.1"/>
    </source>
</evidence>
<dbReference type="Proteomes" id="UP000002063">
    <property type="component" value="Chromosome"/>
</dbReference>
<evidence type="ECO:0000313" key="2">
    <source>
        <dbReference type="Proteomes" id="UP000002063"/>
    </source>
</evidence>
<dbReference type="Gene3D" id="2.60.120.1140">
    <property type="entry name" value="Protein of unknown function DUF192"/>
    <property type="match status" value="1"/>
</dbReference>
<reference evidence="1" key="1">
    <citation type="submission" date="2009-10" db="EMBL/GenBank/DDBJ databases">
        <title>Complete sequence of chromosome of Methanocaldococcus vulcanius M7.</title>
        <authorList>
            <consortium name="US DOE Joint Genome Institute"/>
            <person name="Lucas S."/>
            <person name="Copeland A."/>
            <person name="Lapidus A."/>
            <person name="Glavina del Rio T."/>
            <person name="Dalin E."/>
            <person name="Tice H."/>
            <person name="Bruce D."/>
            <person name="Goodwin L."/>
            <person name="Pitluck S."/>
            <person name="Lcollab F.I."/>
            <person name="Brettin T."/>
            <person name="Detter J.C."/>
            <person name="Han C."/>
            <person name="Tapia R."/>
            <person name="Kuske C.R."/>
            <person name="Schmutz J."/>
            <person name="Larimer F."/>
            <person name="Land M."/>
            <person name="Hauser L."/>
            <person name="Kyrpides N."/>
            <person name="Ovchinikova G."/>
            <person name="Sieprawska-Lupa M."/>
            <person name="Whitman W.B."/>
            <person name="Woyke T."/>
        </authorList>
    </citation>
    <scope>NUCLEOTIDE SEQUENCE [LARGE SCALE GENOMIC DNA]</scope>
    <source>
        <strain evidence="1">M7</strain>
    </source>
</reference>
<keyword evidence="2" id="KW-1185">Reference proteome</keyword>